<reference evidence="3 4" key="1">
    <citation type="submission" date="2018-10" db="EMBL/GenBank/DDBJ databases">
        <title>Phylogenomics of Brevibacillus.</title>
        <authorList>
            <person name="Dunlap C."/>
        </authorList>
    </citation>
    <scope>NUCLEOTIDE SEQUENCE [LARGE SCALE GENOMIC DNA]</scope>
    <source>
        <strain evidence="3 4">NRRL NRS 1219</strain>
    </source>
</reference>
<dbReference type="GeneID" id="82813492"/>
<dbReference type="RefSeq" id="WP_005830874.1">
    <property type="nucleotide sequence ID" value="NZ_BJOD01000016.1"/>
</dbReference>
<proteinExistence type="predicted"/>
<dbReference type="EMBL" id="BJOD01000016">
    <property type="protein sequence ID" value="GED25784.1"/>
    <property type="molecule type" value="Genomic_DNA"/>
</dbReference>
<dbReference type="InterPro" id="IPR052534">
    <property type="entry name" value="Extracell_DNA_Util/SecSys_Comp"/>
</dbReference>
<feature type="transmembrane region" description="Helical" evidence="1">
    <location>
        <begin position="12"/>
        <end position="37"/>
    </location>
</feature>
<dbReference type="InterPro" id="IPR007813">
    <property type="entry name" value="PilN"/>
</dbReference>
<evidence type="ECO:0000256" key="1">
    <source>
        <dbReference type="SAM" id="Phobius"/>
    </source>
</evidence>
<dbReference type="Pfam" id="PF05137">
    <property type="entry name" value="PilN"/>
    <property type="match status" value="1"/>
</dbReference>
<dbReference type="OrthoDB" id="2476779at2"/>
<protein>
    <submittedName>
        <fullName evidence="3">Pilus assembly protein PilN</fullName>
    </submittedName>
</protein>
<keyword evidence="1" id="KW-0472">Membrane</keyword>
<keyword evidence="1" id="KW-0812">Transmembrane</keyword>
<gene>
    <name evidence="2" type="ORF">BAG01nite_18860</name>
    <name evidence="3" type="ORF">EB820_12600</name>
</gene>
<accession>A0A3M8AUQ4</accession>
<evidence type="ECO:0000313" key="3">
    <source>
        <dbReference type="EMBL" id="RNB54921.1"/>
    </source>
</evidence>
<sequence>MVTINLLPRKKRLFTASHIVLSGIGLTWVAAASFLWLTYGSTNESVTLLKQEIKMKETAIAALQKQAVAVQADDSLDQYVLFSERMQQLFLPTNLLMDEIAHALPEHGRLDSIKYSLSGSIELEGSFEQYEDVAAYLHNLQASPYVVKAEVTSIKAREIKWQGPVDDQGKPLSAILSTVGGKLLPRYTASLKIKAITVDLQELVAKEQAAATGKAEVKK</sequence>
<dbReference type="AlphaFoldDB" id="A0A3M8AUQ4"/>
<dbReference type="PANTHER" id="PTHR40278">
    <property type="entry name" value="DNA UTILIZATION PROTEIN HOFN"/>
    <property type="match status" value="1"/>
</dbReference>
<dbReference type="EMBL" id="RHHN01000037">
    <property type="protein sequence ID" value="RNB54921.1"/>
    <property type="molecule type" value="Genomic_DNA"/>
</dbReference>
<comment type="caution">
    <text evidence="3">The sequence shown here is derived from an EMBL/GenBank/DDBJ whole genome shotgun (WGS) entry which is preliminary data.</text>
</comment>
<dbReference type="Proteomes" id="UP000317180">
    <property type="component" value="Unassembled WGS sequence"/>
</dbReference>
<evidence type="ECO:0000313" key="5">
    <source>
        <dbReference type="Proteomes" id="UP000317180"/>
    </source>
</evidence>
<name>A0A3M8AUQ4_9BACL</name>
<keyword evidence="5" id="KW-1185">Reference proteome</keyword>
<evidence type="ECO:0000313" key="2">
    <source>
        <dbReference type="EMBL" id="GED25784.1"/>
    </source>
</evidence>
<dbReference type="PANTHER" id="PTHR40278:SF1">
    <property type="entry name" value="DNA UTILIZATION PROTEIN HOFN"/>
    <property type="match status" value="1"/>
</dbReference>
<organism evidence="3 4">
    <name type="scientific">Brevibacillus agri</name>
    <dbReference type="NCBI Taxonomy" id="51101"/>
    <lineage>
        <taxon>Bacteria</taxon>
        <taxon>Bacillati</taxon>
        <taxon>Bacillota</taxon>
        <taxon>Bacilli</taxon>
        <taxon>Bacillales</taxon>
        <taxon>Paenibacillaceae</taxon>
        <taxon>Brevibacillus</taxon>
    </lineage>
</organism>
<evidence type="ECO:0000313" key="4">
    <source>
        <dbReference type="Proteomes" id="UP000276178"/>
    </source>
</evidence>
<keyword evidence="1" id="KW-1133">Transmembrane helix</keyword>
<reference evidence="2 5" key="2">
    <citation type="submission" date="2019-06" db="EMBL/GenBank/DDBJ databases">
        <title>Whole genome shotgun sequence of Brevibacillus agri NBRC 15538.</title>
        <authorList>
            <person name="Hosoyama A."/>
            <person name="Uohara A."/>
            <person name="Ohji S."/>
            <person name="Ichikawa N."/>
        </authorList>
    </citation>
    <scope>NUCLEOTIDE SEQUENCE [LARGE SCALE GENOMIC DNA]</scope>
    <source>
        <strain evidence="2 5">NBRC 15538</strain>
    </source>
</reference>
<dbReference type="Proteomes" id="UP000276178">
    <property type="component" value="Unassembled WGS sequence"/>
</dbReference>